<evidence type="ECO:0000313" key="10">
    <source>
        <dbReference type="Proteomes" id="UP000838756"/>
    </source>
</evidence>
<accession>A0A8S4R307</accession>
<name>A0A8S4R307_9NEOP</name>
<dbReference type="Pfam" id="PF14943">
    <property type="entry name" value="MRP-S26"/>
    <property type="match status" value="1"/>
</dbReference>
<dbReference type="OrthoDB" id="5988811at2759"/>
<comment type="subcellular location">
    <subcellularLocation>
        <location evidence="1">Mitochondrion</location>
    </subcellularLocation>
</comment>
<keyword evidence="10" id="KW-1185">Reference proteome</keyword>
<dbReference type="GO" id="GO:0005763">
    <property type="term" value="C:mitochondrial small ribosomal subunit"/>
    <property type="evidence" value="ECO:0007669"/>
    <property type="project" value="InterPro"/>
</dbReference>
<dbReference type="PANTHER" id="PTHR21035">
    <property type="entry name" value="28S RIBOSOMAL PROTEIN S26, MITOCHONDRIAL"/>
    <property type="match status" value="1"/>
</dbReference>
<evidence type="ECO:0000256" key="1">
    <source>
        <dbReference type="ARBA" id="ARBA00004173"/>
    </source>
</evidence>
<comment type="caution">
    <text evidence="9">The sequence shown here is derived from an EMBL/GenBank/DDBJ whole genome shotgun (WGS) entry which is preliminary data.</text>
</comment>
<keyword evidence="6" id="KW-0687">Ribonucleoprotein</keyword>
<comment type="similarity">
    <text evidence="2">Belongs to the mitochondrion-specific ribosomal protein mS26 family.</text>
</comment>
<dbReference type="AlphaFoldDB" id="A0A8S4R307"/>
<evidence type="ECO:0000256" key="5">
    <source>
        <dbReference type="ARBA" id="ARBA00023128"/>
    </source>
</evidence>
<keyword evidence="5" id="KW-0496">Mitochondrion</keyword>
<protein>
    <recommendedName>
        <fullName evidence="7">Small ribosomal subunit protein mS26</fullName>
    </recommendedName>
    <alternativeName>
        <fullName evidence="8">28S ribosomal protein S26, mitochondrial</fullName>
    </alternativeName>
</protein>
<keyword evidence="4" id="KW-0689">Ribosomal protein</keyword>
<dbReference type="EMBL" id="CAKXAJ010022795">
    <property type="protein sequence ID" value="CAH2227287.1"/>
    <property type="molecule type" value="Genomic_DNA"/>
</dbReference>
<dbReference type="InterPro" id="IPR026140">
    <property type="entry name" value="Ribosomal_mS26"/>
</dbReference>
<sequence>VAAEREERRKLELAAMEDYAFKRMETKDTEFKKRITKASEQIREQKELSSTFITPENLDAAIDQALANPIDYNYAIDLKGNQYPGRDTPIVYEKNIEKTSA</sequence>
<evidence type="ECO:0000313" key="9">
    <source>
        <dbReference type="EMBL" id="CAH2227287.1"/>
    </source>
</evidence>
<gene>
    <name evidence="9" type="primary">jg11775</name>
    <name evidence="9" type="ORF">PAEG_LOCUS7816</name>
</gene>
<evidence type="ECO:0000256" key="6">
    <source>
        <dbReference type="ARBA" id="ARBA00023274"/>
    </source>
</evidence>
<evidence type="ECO:0000256" key="3">
    <source>
        <dbReference type="ARBA" id="ARBA00022946"/>
    </source>
</evidence>
<evidence type="ECO:0000256" key="8">
    <source>
        <dbReference type="ARBA" id="ARBA00035344"/>
    </source>
</evidence>
<evidence type="ECO:0000256" key="2">
    <source>
        <dbReference type="ARBA" id="ARBA00009672"/>
    </source>
</evidence>
<proteinExistence type="inferred from homology"/>
<feature type="non-terminal residue" evidence="9">
    <location>
        <position position="1"/>
    </location>
</feature>
<keyword evidence="3" id="KW-0809">Transit peptide</keyword>
<dbReference type="Proteomes" id="UP000838756">
    <property type="component" value="Unassembled WGS sequence"/>
</dbReference>
<dbReference type="PANTHER" id="PTHR21035:SF2">
    <property type="entry name" value="SMALL RIBOSOMAL SUBUNIT PROTEIN MS26"/>
    <property type="match status" value="1"/>
</dbReference>
<organism evidence="9 10">
    <name type="scientific">Pararge aegeria aegeria</name>
    <dbReference type="NCBI Taxonomy" id="348720"/>
    <lineage>
        <taxon>Eukaryota</taxon>
        <taxon>Metazoa</taxon>
        <taxon>Ecdysozoa</taxon>
        <taxon>Arthropoda</taxon>
        <taxon>Hexapoda</taxon>
        <taxon>Insecta</taxon>
        <taxon>Pterygota</taxon>
        <taxon>Neoptera</taxon>
        <taxon>Endopterygota</taxon>
        <taxon>Lepidoptera</taxon>
        <taxon>Glossata</taxon>
        <taxon>Ditrysia</taxon>
        <taxon>Papilionoidea</taxon>
        <taxon>Nymphalidae</taxon>
        <taxon>Satyrinae</taxon>
        <taxon>Satyrini</taxon>
        <taxon>Parargina</taxon>
        <taxon>Pararge</taxon>
    </lineage>
</organism>
<evidence type="ECO:0000256" key="4">
    <source>
        <dbReference type="ARBA" id="ARBA00022980"/>
    </source>
</evidence>
<reference evidence="9" key="1">
    <citation type="submission" date="2022-03" db="EMBL/GenBank/DDBJ databases">
        <authorList>
            <person name="Lindestad O."/>
        </authorList>
    </citation>
    <scope>NUCLEOTIDE SEQUENCE</scope>
</reference>
<evidence type="ECO:0000256" key="7">
    <source>
        <dbReference type="ARBA" id="ARBA00035138"/>
    </source>
</evidence>